<dbReference type="Pfam" id="PF01940">
    <property type="entry name" value="DUF92"/>
    <property type="match status" value="1"/>
</dbReference>
<feature type="transmembrane region" description="Helical" evidence="6">
    <location>
        <begin position="29"/>
        <end position="46"/>
    </location>
</feature>
<feature type="transmembrane region" description="Helical" evidence="6">
    <location>
        <begin position="95"/>
        <end position="112"/>
    </location>
</feature>
<feature type="transmembrane region" description="Helical" evidence="6">
    <location>
        <begin position="118"/>
        <end position="135"/>
    </location>
</feature>
<dbReference type="OrthoDB" id="28948at2157"/>
<feature type="transmembrane region" description="Helical" evidence="6">
    <location>
        <begin position="316"/>
        <end position="340"/>
    </location>
</feature>
<dbReference type="eggNOG" id="arCOG02245">
    <property type="taxonomic scope" value="Archaea"/>
</dbReference>
<proteinExistence type="inferred from homology"/>
<protein>
    <submittedName>
        <fullName evidence="7">TIGR00297 family protein</fullName>
    </submittedName>
</protein>
<evidence type="ECO:0000256" key="4">
    <source>
        <dbReference type="ARBA" id="ARBA00022989"/>
    </source>
</evidence>
<dbReference type="Proteomes" id="UP000010824">
    <property type="component" value="Chromosome"/>
</dbReference>
<dbReference type="GeneID" id="14310592"/>
<dbReference type="InterPro" id="IPR002794">
    <property type="entry name" value="DUF92_TMEM19"/>
</dbReference>
<feature type="transmembrane region" description="Helical" evidence="6">
    <location>
        <begin position="165"/>
        <end position="183"/>
    </location>
</feature>
<dbReference type="InParanoid" id="L0HEW4"/>
<feature type="transmembrane region" description="Helical" evidence="6">
    <location>
        <begin position="251"/>
        <end position="268"/>
    </location>
</feature>
<reference evidence="7 8" key="2">
    <citation type="journal article" date="2014" name="Genome Announc.">
        <title>Complete Genome Sequence of Methanoregula formicica SMSPT, a Mesophilic Hydrogenotrophic Methanogen Isolated from a Methanogenic Upflow Anaerobic Sludge Blanket Reactor.</title>
        <authorList>
            <person name="Yamamoto K."/>
            <person name="Tamaki H."/>
            <person name="Cadillo-Quiroz H."/>
            <person name="Imachi H."/>
            <person name="Kyrpides N."/>
            <person name="Woyke T."/>
            <person name="Goodwin L."/>
            <person name="Zinder S.H."/>
            <person name="Kamagata Y."/>
            <person name="Liu W.T."/>
        </authorList>
    </citation>
    <scope>NUCLEOTIDE SEQUENCE [LARGE SCALE GENOMIC DNA]</scope>
    <source>
        <strain evidence="8">DSM 22288 / NBRC 105244 / SMSP</strain>
    </source>
</reference>
<accession>L0HEW4</accession>
<evidence type="ECO:0000256" key="1">
    <source>
        <dbReference type="ARBA" id="ARBA00004141"/>
    </source>
</evidence>
<reference evidence="8" key="1">
    <citation type="submission" date="2011-12" db="EMBL/GenBank/DDBJ databases">
        <title>Complete sequence of Methanoregula formicicum SMSP.</title>
        <authorList>
            <person name="Lucas S."/>
            <person name="Han J."/>
            <person name="Lapidus A."/>
            <person name="Cheng J.-F."/>
            <person name="Goodwin L."/>
            <person name="Pitluck S."/>
            <person name="Peters L."/>
            <person name="Ovchinnikova G."/>
            <person name="Teshima H."/>
            <person name="Detter J.C."/>
            <person name="Han C."/>
            <person name="Tapia R."/>
            <person name="Land M."/>
            <person name="Hauser L."/>
            <person name="Kyrpides N."/>
            <person name="Ivanova N."/>
            <person name="Pagani I."/>
            <person name="Imachi H."/>
            <person name="Tamaki H."/>
            <person name="Sekiguchi Y."/>
            <person name="Kamagata Y."/>
            <person name="Cadillo-Quiroz H."/>
            <person name="Zinder S."/>
            <person name="Liu W.-T."/>
            <person name="Woyke T."/>
        </authorList>
    </citation>
    <scope>NUCLEOTIDE SEQUENCE [LARGE SCALE GENOMIC DNA]</scope>
    <source>
        <strain evidence="8">DSM 22288 / NBRC 105244 / SMSP</strain>
    </source>
</reference>
<sequence length="400" mass="42454">MQRQPGLGYAAALVGGVTLLGPYLEPAWLMALVVILFSLILWRFFATKYLTYTMCALAALYGVGLLPFFVFATTLAMIVLGELVFQRGADDLNTYLYYIISTAWAGVLVMVYLNESAILTIIFGIIAAVLLKVILLKYEDSLVIEGVGTAMTMLLIQELNYQADLQIVVMAVIAAFTFAYFAYRSKTADLSGLFSIALVGIILLVFTTPRWLIIMIVFFVLGSIATKYKYEYKKRIGVEQGHSGARGYKNVFANGMAATAAAVLYGLFQDPLFIVLYVGCVATAAADTLASEIGMTGGEPRMITTLRPVPVGTNGGVTLVGELVALAGGIVVAAAAFLLGVITLPMLVACSLAAFIGTNVDSLVGATLENKGFLGNAGTNFAATISGGIVAIALYLVIPV</sequence>
<dbReference type="RefSeq" id="WP_015285284.1">
    <property type="nucleotide sequence ID" value="NC_019943.1"/>
</dbReference>
<name>L0HEW4_METFS</name>
<dbReference type="FunCoup" id="L0HEW4">
    <property type="interactions" value="43"/>
</dbReference>
<keyword evidence="3 6" id="KW-0812">Transmembrane</keyword>
<feature type="transmembrane region" description="Helical" evidence="6">
    <location>
        <begin position="212"/>
        <end position="230"/>
    </location>
</feature>
<dbReference type="EMBL" id="CP003167">
    <property type="protein sequence ID" value="AGB02321.1"/>
    <property type="molecule type" value="Genomic_DNA"/>
</dbReference>
<evidence type="ECO:0000256" key="3">
    <source>
        <dbReference type="ARBA" id="ARBA00022692"/>
    </source>
</evidence>
<organism evidence="7 8">
    <name type="scientific">Methanoregula formicica (strain DSM 22288 / NBRC 105244 / SMSP)</name>
    <dbReference type="NCBI Taxonomy" id="593750"/>
    <lineage>
        <taxon>Archaea</taxon>
        <taxon>Methanobacteriati</taxon>
        <taxon>Methanobacteriota</taxon>
        <taxon>Stenosarchaea group</taxon>
        <taxon>Methanomicrobia</taxon>
        <taxon>Methanomicrobiales</taxon>
        <taxon>Methanoregulaceae</taxon>
        <taxon>Methanoregula</taxon>
    </lineage>
</organism>
<dbReference type="KEGG" id="mfo:Metfor_1279"/>
<dbReference type="STRING" id="593750.Metfor_1279"/>
<dbReference type="NCBIfam" id="TIGR00297">
    <property type="entry name" value="TIGR00297 family protein"/>
    <property type="match status" value="1"/>
</dbReference>
<evidence type="ECO:0000313" key="7">
    <source>
        <dbReference type="EMBL" id="AGB02321.1"/>
    </source>
</evidence>
<evidence type="ECO:0000256" key="5">
    <source>
        <dbReference type="ARBA" id="ARBA00023136"/>
    </source>
</evidence>
<keyword evidence="8" id="KW-1185">Reference proteome</keyword>
<dbReference type="HOGENOM" id="CLU_055956_0_0_2"/>
<dbReference type="GO" id="GO:0016020">
    <property type="term" value="C:membrane"/>
    <property type="evidence" value="ECO:0007669"/>
    <property type="project" value="UniProtKB-SubCell"/>
</dbReference>
<dbReference type="PANTHER" id="PTHR13353">
    <property type="entry name" value="TRANSMEMBRANE PROTEIN 19"/>
    <property type="match status" value="1"/>
</dbReference>
<feature type="transmembrane region" description="Helical" evidence="6">
    <location>
        <begin position="380"/>
        <end position="398"/>
    </location>
</feature>
<comment type="similarity">
    <text evidence="2">Belongs to the TMEM19 family.</text>
</comment>
<keyword evidence="4 6" id="KW-1133">Transmembrane helix</keyword>
<evidence type="ECO:0000313" key="8">
    <source>
        <dbReference type="Proteomes" id="UP000010824"/>
    </source>
</evidence>
<comment type="subcellular location">
    <subcellularLocation>
        <location evidence="1">Membrane</location>
        <topology evidence="1">Multi-pass membrane protein</topology>
    </subcellularLocation>
</comment>
<feature type="transmembrane region" description="Helical" evidence="6">
    <location>
        <begin position="6"/>
        <end position="24"/>
    </location>
</feature>
<keyword evidence="5 6" id="KW-0472">Membrane</keyword>
<evidence type="ECO:0000256" key="6">
    <source>
        <dbReference type="SAM" id="Phobius"/>
    </source>
</evidence>
<gene>
    <name evidence="7" type="ordered locus">Metfor_1279</name>
</gene>
<dbReference type="PANTHER" id="PTHR13353:SF5">
    <property type="entry name" value="TRANSMEMBRANE PROTEIN 19"/>
    <property type="match status" value="1"/>
</dbReference>
<feature type="transmembrane region" description="Helical" evidence="6">
    <location>
        <begin position="190"/>
        <end position="206"/>
    </location>
</feature>
<evidence type="ECO:0000256" key="2">
    <source>
        <dbReference type="ARBA" id="ARBA00009012"/>
    </source>
</evidence>
<dbReference type="AlphaFoldDB" id="L0HEW4"/>
<feature type="transmembrane region" description="Helical" evidence="6">
    <location>
        <begin position="58"/>
        <end position="83"/>
    </location>
</feature>
<feature type="transmembrane region" description="Helical" evidence="6">
    <location>
        <begin position="346"/>
        <end position="368"/>
    </location>
</feature>